<dbReference type="PANTHER" id="PTHR43172">
    <property type="entry name" value="ADENYLOSUCCINATE LYASE"/>
    <property type="match status" value="1"/>
</dbReference>
<dbReference type="InterPro" id="IPR022761">
    <property type="entry name" value="Fumarate_lyase_N"/>
</dbReference>
<feature type="domain" description="Fumarate lyase N-terminal" evidence="8">
    <location>
        <begin position="15"/>
        <end position="295"/>
    </location>
</feature>
<keyword evidence="3" id="KW-0658">Purine biosynthesis</keyword>
<dbReference type="EMBL" id="NZBU01000008">
    <property type="protein sequence ID" value="MAG22165.1"/>
    <property type="molecule type" value="Genomic_DNA"/>
</dbReference>
<evidence type="ECO:0000259" key="9">
    <source>
        <dbReference type="Pfam" id="PF08328"/>
    </source>
</evidence>
<evidence type="ECO:0000256" key="4">
    <source>
        <dbReference type="ARBA" id="ARBA00023239"/>
    </source>
</evidence>
<dbReference type="Gene3D" id="1.10.40.30">
    <property type="entry name" value="Fumarase/aspartase (C-terminal domain)"/>
    <property type="match status" value="1"/>
</dbReference>
<dbReference type="GO" id="GO:0006188">
    <property type="term" value="P:IMP biosynthetic process"/>
    <property type="evidence" value="ECO:0007669"/>
    <property type="project" value="InterPro"/>
</dbReference>
<comment type="caution">
    <text evidence="10">The sequence shown here is derived from an EMBL/GenBank/DDBJ whole genome shotgun (WGS) entry which is preliminary data.</text>
</comment>
<keyword evidence="4 10" id="KW-0456">Lyase</keyword>
<dbReference type="PROSITE" id="PS00163">
    <property type="entry name" value="FUMARATE_LYASES"/>
    <property type="match status" value="1"/>
</dbReference>
<dbReference type="Pfam" id="PF00206">
    <property type="entry name" value="Lyase_1"/>
    <property type="match status" value="1"/>
</dbReference>
<sequence>MSQFDNISPLDYRYYSEEFKKYLSEEARIAYQSRVEVALAKALAAEGICSAKIAKEIEDASKKVTAQEVYEGEKKTRHDIRALVNSIRDKVSDEAKPFVHLTSTSYDIVDTSNALRYKEATEELVLLVLRELEKTLIEIALREKGTIQIGRTHGQHAEPITFGFAVAGYVSRLGNRIKQIETAKDALVGKFSGAVGAYNASSLLVKDAKKFEERIMTELGLGVSPSSTQIVEPEPTTDLMHAFVSAFGILANFSDDMRNLQRSEIAEVGEAFEKNQVGSSTMPHKRNPINFENVKSFYKEFMPRMFTVYLDQISEHQRDLTNSASQRFIPEIMAGLVSSAKRLNKVCSKMVVDKENMERNFMVSSASIVAEPLYILLAFHGHPDAHETVKQLTLRADKEGTPLMKIVDGEADLKPYLAKFSAEQKGIIADPKKYIGLAEKKTELLCNQWKKELGL</sequence>
<dbReference type="GO" id="GO:0004018">
    <property type="term" value="F:N6-(1,2-dicarboxyethyl)AMP AMP-lyase (fumarate-forming) activity"/>
    <property type="evidence" value="ECO:0007669"/>
    <property type="project" value="InterPro"/>
</dbReference>
<evidence type="ECO:0000313" key="11">
    <source>
        <dbReference type="Proteomes" id="UP000226592"/>
    </source>
</evidence>
<dbReference type="GO" id="GO:0005829">
    <property type="term" value="C:cytosol"/>
    <property type="evidence" value="ECO:0007669"/>
    <property type="project" value="TreeGrafter"/>
</dbReference>
<comment type="pathway">
    <text evidence="1">Purine metabolism; IMP biosynthesis via de novo pathway; 5-amino-1-(5-phospho-D-ribosyl)imidazole-4-carboxamide from 5-amino-1-(5-phospho-D-ribosyl)imidazole-4-carboxylate: step 2/2.</text>
</comment>
<dbReference type="PANTHER" id="PTHR43172:SF1">
    <property type="entry name" value="ADENYLOSUCCINATE LYASE"/>
    <property type="match status" value="1"/>
</dbReference>
<dbReference type="Proteomes" id="UP000226592">
    <property type="component" value="Unassembled WGS sequence"/>
</dbReference>
<dbReference type="InterPro" id="IPR024083">
    <property type="entry name" value="Fumarase/histidase_N"/>
</dbReference>
<dbReference type="AlphaFoldDB" id="A0A2D6M169"/>
<accession>A0A2D6M169</accession>
<dbReference type="SUPFAM" id="SSF48557">
    <property type="entry name" value="L-aspartase-like"/>
    <property type="match status" value="1"/>
</dbReference>
<dbReference type="Pfam" id="PF08328">
    <property type="entry name" value="ASL_C"/>
    <property type="match status" value="1"/>
</dbReference>
<evidence type="ECO:0000313" key="10">
    <source>
        <dbReference type="EMBL" id="MAG22165.1"/>
    </source>
</evidence>
<comment type="function">
    <text evidence="6">Catalyzes two reactions in de novo purine nucleotide biosynthesis. Catalyzes the breakdown of 5-aminoimidazole- (N-succinylocarboxamide) ribotide (SAICAR or 2-[5-amino-1-(5-phospho-beta-D-ribosyl)imidazole-4-carboxamido]succinate) to 5-aminoimidazole-4-carboxamide ribotide (AICAR or 5-amino-1-(5-phospho-beta-D-ribosyl)imidazole-4-carboxamide) and fumarate, and of adenylosuccinate (ADS or N(6)-(1,2-dicarboxyethyl)-AMP) to adenosine monophosphate (AMP) and fumarate.</text>
</comment>
<proteinExistence type="predicted"/>
<gene>
    <name evidence="10" type="ORF">CL943_02575</name>
</gene>
<evidence type="ECO:0000259" key="8">
    <source>
        <dbReference type="Pfam" id="PF00206"/>
    </source>
</evidence>
<reference evidence="11" key="1">
    <citation type="submission" date="2017-09" db="EMBL/GenBank/DDBJ databases">
        <title>The Reconstruction of 2,631 Draft Metagenome-Assembled Genomes from the Global Oceans.</title>
        <authorList>
            <person name="Tully B.J."/>
            <person name="Graham E.D."/>
            <person name="Heidelberg J.F."/>
        </authorList>
    </citation>
    <scope>NUCLEOTIDE SEQUENCE [LARGE SCALE GENOMIC DNA]</scope>
</reference>
<evidence type="ECO:0000256" key="5">
    <source>
        <dbReference type="ARBA" id="ARBA00024477"/>
    </source>
</evidence>
<evidence type="ECO:0000256" key="6">
    <source>
        <dbReference type="ARBA" id="ARBA00025012"/>
    </source>
</evidence>
<comment type="catalytic activity">
    <reaction evidence="7">
        <text>N(6)-(1,2-dicarboxyethyl)-AMP = fumarate + AMP</text>
        <dbReference type="Rhea" id="RHEA:16853"/>
        <dbReference type="ChEBI" id="CHEBI:29806"/>
        <dbReference type="ChEBI" id="CHEBI:57567"/>
        <dbReference type="ChEBI" id="CHEBI:456215"/>
        <dbReference type="EC" id="4.3.2.2"/>
    </reaction>
    <physiologicalReaction direction="left-to-right" evidence="7">
        <dbReference type="Rhea" id="RHEA:16854"/>
    </physiologicalReaction>
</comment>
<evidence type="ECO:0000256" key="2">
    <source>
        <dbReference type="ARBA" id="ARBA00004734"/>
    </source>
</evidence>
<dbReference type="InterPro" id="IPR013539">
    <property type="entry name" value="PurB_C"/>
</dbReference>
<name>A0A2D6M169_9ARCH</name>
<dbReference type="GO" id="GO:0070626">
    <property type="term" value="F:(S)-2-(5-amino-1-(5-phospho-D-ribosyl)imidazole-4-carboxamido) succinate lyase (fumarate-forming) activity"/>
    <property type="evidence" value="ECO:0007669"/>
    <property type="project" value="TreeGrafter"/>
</dbReference>
<comment type="pathway">
    <text evidence="2">Purine metabolism; AMP biosynthesis via de novo pathway; AMP from IMP: step 2/2.</text>
</comment>
<dbReference type="InterPro" id="IPR000362">
    <property type="entry name" value="Fumarate_lyase_fam"/>
</dbReference>
<protein>
    <submittedName>
        <fullName evidence="10">Adenylosuccinate lyase</fullName>
    </submittedName>
</protein>
<dbReference type="CDD" id="cd01595">
    <property type="entry name" value="Adenylsuccinate_lyase_like"/>
    <property type="match status" value="1"/>
</dbReference>
<comment type="catalytic activity">
    <reaction evidence="5">
        <text>(2S)-2-[5-amino-1-(5-phospho-beta-D-ribosyl)imidazole-4-carboxamido]succinate = 5-amino-1-(5-phospho-beta-D-ribosyl)imidazole-4-carboxamide + fumarate</text>
        <dbReference type="Rhea" id="RHEA:23920"/>
        <dbReference type="ChEBI" id="CHEBI:29806"/>
        <dbReference type="ChEBI" id="CHEBI:58443"/>
        <dbReference type="ChEBI" id="CHEBI:58475"/>
        <dbReference type="EC" id="4.3.2.2"/>
    </reaction>
    <physiologicalReaction direction="left-to-right" evidence="5">
        <dbReference type="Rhea" id="RHEA:23921"/>
    </physiologicalReaction>
</comment>
<dbReference type="GO" id="GO:0044208">
    <property type="term" value="P:'de novo' AMP biosynthetic process"/>
    <property type="evidence" value="ECO:0007669"/>
    <property type="project" value="TreeGrafter"/>
</dbReference>
<dbReference type="Gene3D" id="1.10.275.10">
    <property type="entry name" value="Fumarase/aspartase (N-terminal domain)"/>
    <property type="match status" value="1"/>
</dbReference>
<evidence type="ECO:0000256" key="7">
    <source>
        <dbReference type="ARBA" id="ARBA00049115"/>
    </source>
</evidence>
<dbReference type="InterPro" id="IPR020557">
    <property type="entry name" value="Fumarate_lyase_CS"/>
</dbReference>
<organism evidence="10 11">
    <name type="scientific">Candidatus Iainarchaeum sp</name>
    <dbReference type="NCBI Taxonomy" id="3101447"/>
    <lineage>
        <taxon>Archaea</taxon>
        <taxon>Candidatus Iainarchaeota</taxon>
        <taxon>Candidatus Iainarchaeia</taxon>
        <taxon>Candidatus Iainarchaeales</taxon>
        <taxon>Candidatus Iainarchaeaceae</taxon>
        <taxon>Candidatus Iainarchaeum</taxon>
    </lineage>
</organism>
<feature type="domain" description="Adenylosuccinate lyase PurB C-terminal" evidence="9">
    <location>
        <begin position="314"/>
        <end position="409"/>
    </location>
</feature>
<dbReference type="PRINTS" id="PR00149">
    <property type="entry name" value="FUMRATELYASE"/>
</dbReference>
<evidence type="ECO:0000256" key="1">
    <source>
        <dbReference type="ARBA" id="ARBA00004706"/>
    </source>
</evidence>
<dbReference type="InterPro" id="IPR008948">
    <property type="entry name" value="L-Aspartase-like"/>
</dbReference>
<evidence type="ECO:0000256" key="3">
    <source>
        <dbReference type="ARBA" id="ARBA00022755"/>
    </source>
</evidence>
<dbReference type="Gene3D" id="1.20.200.10">
    <property type="entry name" value="Fumarase/aspartase (Central domain)"/>
    <property type="match status" value="1"/>
</dbReference>